<feature type="coiled-coil region" evidence="1">
    <location>
        <begin position="269"/>
        <end position="296"/>
    </location>
</feature>
<evidence type="ECO:0000256" key="2">
    <source>
        <dbReference type="SAM" id="MobiDB-lite"/>
    </source>
</evidence>
<feature type="region of interest" description="Disordered" evidence="2">
    <location>
        <begin position="1"/>
        <end position="192"/>
    </location>
</feature>
<dbReference type="EMBL" id="MU857029">
    <property type="protein sequence ID" value="KAK4151173.1"/>
    <property type="molecule type" value="Genomic_DNA"/>
</dbReference>
<feature type="region of interest" description="Disordered" evidence="2">
    <location>
        <begin position="505"/>
        <end position="539"/>
    </location>
</feature>
<gene>
    <name evidence="3" type="ORF">C8A00DRAFT_36179</name>
</gene>
<feature type="compositionally biased region" description="Polar residues" evidence="2">
    <location>
        <begin position="111"/>
        <end position="126"/>
    </location>
</feature>
<dbReference type="SUPFAM" id="SSF101447">
    <property type="entry name" value="Formin homology 2 domain (FH2 domain)"/>
    <property type="match status" value="1"/>
</dbReference>
<keyword evidence="1" id="KW-0175">Coiled coil</keyword>
<feature type="compositionally biased region" description="Low complexity" evidence="2">
    <location>
        <begin position="88"/>
        <end position="99"/>
    </location>
</feature>
<reference evidence="3" key="1">
    <citation type="journal article" date="2023" name="Mol. Phylogenet. Evol.">
        <title>Genome-scale phylogeny and comparative genomics of the fungal order Sordariales.</title>
        <authorList>
            <person name="Hensen N."/>
            <person name="Bonometti L."/>
            <person name="Westerberg I."/>
            <person name="Brannstrom I.O."/>
            <person name="Guillou S."/>
            <person name="Cros-Aarteil S."/>
            <person name="Calhoun S."/>
            <person name="Haridas S."/>
            <person name="Kuo A."/>
            <person name="Mondo S."/>
            <person name="Pangilinan J."/>
            <person name="Riley R."/>
            <person name="LaButti K."/>
            <person name="Andreopoulos B."/>
            <person name="Lipzen A."/>
            <person name="Chen C."/>
            <person name="Yan M."/>
            <person name="Daum C."/>
            <person name="Ng V."/>
            <person name="Clum A."/>
            <person name="Steindorff A."/>
            <person name="Ohm R.A."/>
            <person name="Martin F."/>
            <person name="Silar P."/>
            <person name="Natvig D.O."/>
            <person name="Lalanne C."/>
            <person name="Gautier V."/>
            <person name="Ament-Velasquez S.L."/>
            <person name="Kruys A."/>
            <person name="Hutchinson M.I."/>
            <person name="Powell A.J."/>
            <person name="Barry K."/>
            <person name="Miller A.N."/>
            <person name="Grigoriev I.V."/>
            <person name="Debuchy R."/>
            <person name="Gladieux P."/>
            <person name="Hiltunen Thoren M."/>
            <person name="Johannesson H."/>
        </authorList>
    </citation>
    <scope>NUCLEOTIDE SEQUENCE</scope>
    <source>
        <strain evidence="3">CBS 538.74</strain>
    </source>
</reference>
<feature type="compositionally biased region" description="Polar residues" evidence="2">
    <location>
        <begin position="28"/>
        <end position="44"/>
    </location>
</feature>
<dbReference type="PANTHER" id="PTHR48125">
    <property type="entry name" value="LP07818P1"/>
    <property type="match status" value="1"/>
</dbReference>
<sequence>MAPTSKSGFSFRRPSTRTNGSEHDRVVSWTTTRPVVPRPNSQGPSDLKLPRTKNANRDAGPPPPPPPPPPAPRSWHRDPYVEPGGLPNSTNRSRTRNTTLDSIGLSEEHSATSSPEDSDISESNNADTHDSPSEAPTRSRVPPRQWNPPAGGAGGRPPTHNSRDAGLAYAESESEDSDGAARSLPGNGGQRHELQNTIESKQRLLGQLKHETASKRNEMEDFSRQRDTIDNAFMQILRHHLASNGRVAFISMDVLGEKVRELQVIRDKYYEAKSEYELLESKLDTARAELERLKTGWVDMGPGAPLLPPPPPPPPPPPNTKAPGIVEMEEQDGSRDEHDSAPPTPVGLLGISGHLREDIHPVYDDLLEAAGDRQLAKEHVEDLEMHREKILYDLEIELHRKRVREDQGNLISEEGLRSLRSSLATVPTDAAEFEAHFGIAITDDELEFLRDYETVSQRAREKLDSTTETLDYFRALCLKKGVMRKHASYHEELAIFSSAPGWLPSPQDGNITIDPPPPPRYPPSHTTNNPPPPPSLAHPRFPILLSNPTHVLALLSPLQALERALRRPKDDPSGALRRAECMKELGISTLMTKAENTPDFINQWLIHRLRTSPLEAELMLAVCEGVFRVVNLRRWQEEVLYYWRLDEAAKLEVGLFEGAVTPRHPWGAGGGRGGEQQDQDRDGGGGGGGAGFDRGAAGAAGSRKLTSSPSSSSSSSSAPSLAGVTNSVRTWSDSGHEYVGGGDKASSVLEGDGEGEDKVNTVIEAEAEGDGQENSVIGAEDNLNPVIEGGDKVDSVITGDGKANSVIKGEDKVNSVTTVDGRPRSEPVVKKARVWLWPW</sequence>
<dbReference type="AlphaFoldDB" id="A0AAN6VGR9"/>
<evidence type="ECO:0000313" key="4">
    <source>
        <dbReference type="Proteomes" id="UP001302745"/>
    </source>
</evidence>
<comment type="caution">
    <text evidence="3">The sequence shown here is derived from an EMBL/GenBank/DDBJ whole genome shotgun (WGS) entry which is preliminary data.</text>
</comment>
<evidence type="ECO:0000256" key="1">
    <source>
        <dbReference type="SAM" id="Coils"/>
    </source>
</evidence>
<name>A0AAN6VGR9_9PEZI</name>
<evidence type="ECO:0000313" key="3">
    <source>
        <dbReference type="EMBL" id="KAK4151173.1"/>
    </source>
</evidence>
<accession>A0AAN6VGR9</accession>
<feature type="compositionally biased region" description="Pro residues" evidence="2">
    <location>
        <begin position="60"/>
        <end position="72"/>
    </location>
</feature>
<reference evidence="3" key="2">
    <citation type="submission" date="2023-05" db="EMBL/GenBank/DDBJ databases">
        <authorList>
            <consortium name="Lawrence Berkeley National Laboratory"/>
            <person name="Steindorff A."/>
            <person name="Hensen N."/>
            <person name="Bonometti L."/>
            <person name="Westerberg I."/>
            <person name="Brannstrom I.O."/>
            <person name="Guillou S."/>
            <person name="Cros-Aarteil S."/>
            <person name="Calhoun S."/>
            <person name="Haridas S."/>
            <person name="Kuo A."/>
            <person name="Mondo S."/>
            <person name="Pangilinan J."/>
            <person name="Riley R."/>
            <person name="Labutti K."/>
            <person name="Andreopoulos B."/>
            <person name="Lipzen A."/>
            <person name="Chen C."/>
            <person name="Yanf M."/>
            <person name="Daum C."/>
            <person name="Ng V."/>
            <person name="Clum A."/>
            <person name="Ohm R."/>
            <person name="Martin F."/>
            <person name="Silar P."/>
            <person name="Natvig D."/>
            <person name="Lalanne C."/>
            <person name="Gautier V."/>
            <person name="Ament-Velasquez S.L."/>
            <person name="Kruys A."/>
            <person name="Hutchinson M.I."/>
            <person name="Powell A.J."/>
            <person name="Barry K."/>
            <person name="Miller A.N."/>
            <person name="Grigoriev I.V."/>
            <person name="Debuchy R."/>
            <person name="Gladieux P."/>
            <person name="Thoren M.H."/>
            <person name="Johannesson H."/>
        </authorList>
    </citation>
    <scope>NUCLEOTIDE SEQUENCE</scope>
    <source>
        <strain evidence="3">CBS 538.74</strain>
    </source>
</reference>
<feature type="compositionally biased region" description="Pro residues" evidence="2">
    <location>
        <begin position="305"/>
        <end position="320"/>
    </location>
</feature>
<organism evidence="3 4">
    <name type="scientific">Chaetomidium leptoderma</name>
    <dbReference type="NCBI Taxonomy" id="669021"/>
    <lineage>
        <taxon>Eukaryota</taxon>
        <taxon>Fungi</taxon>
        <taxon>Dikarya</taxon>
        <taxon>Ascomycota</taxon>
        <taxon>Pezizomycotina</taxon>
        <taxon>Sordariomycetes</taxon>
        <taxon>Sordariomycetidae</taxon>
        <taxon>Sordariales</taxon>
        <taxon>Chaetomiaceae</taxon>
        <taxon>Chaetomidium</taxon>
    </lineage>
</organism>
<protein>
    <submittedName>
        <fullName evidence="3">Uncharacterized protein</fullName>
    </submittedName>
</protein>
<proteinExistence type="predicted"/>
<feature type="compositionally biased region" description="Polar residues" evidence="2">
    <location>
        <begin position="723"/>
        <end position="733"/>
    </location>
</feature>
<feature type="region of interest" description="Disordered" evidence="2">
    <location>
        <begin position="662"/>
        <end position="754"/>
    </location>
</feature>
<feature type="compositionally biased region" description="Low complexity" evidence="2">
    <location>
        <begin position="693"/>
        <end position="720"/>
    </location>
</feature>
<feature type="region of interest" description="Disordered" evidence="2">
    <location>
        <begin position="300"/>
        <end position="345"/>
    </location>
</feature>
<dbReference type="Proteomes" id="UP001302745">
    <property type="component" value="Unassembled WGS sequence"/>
</dbReference>
<dbReference type="PANTHER" id="PTHR48125:SF12">
    <property type="entry name" value="AT HOOK TRANSCRIPTION FACTOR FAMILY-RELATED"/>
    <property type="match status" value="1"/>
</dbReference>
<keyword evidence="4" id="KW-1185">Reference proteome</keyword>